<proteinExistence type="predicted"/>
<protein>
    <submittedName>
        <fullName evidence="1">Uncharacterized protein</fullName>
    </submittedName>
</protein>
<keyword evidence="2" id="KW-1185">Reference proteome</keyword>
<accession>A0A9Q0MWU8</accession>
<dbReference type="AlphaFoldDB" id="A0A9Q0MWU8"/>
<gene>
    <name evidence="1" type="ORF">Bhyg_12157</name>
</gene>
<sequence>MTNRFKFLCGNFGNKKFIYATKFGEHPWHYFNDEHTIITQHDSLPSELEDVITTFKTVRTVEIWLDDDQVKNYYDNRKFIFKNRDLKTFTKSTNRPKTQNMKTTRKLIFNSLETSPLLFLEEYEKCSDLKTDRDNV</sequence>
<comment type="caution">
    <text evidence="1">The sequence shown here is derived from an EMBL/GenBank/DDBJ whole genome shotgun (WGS) entry which is preliminary data.</text>
</comment>
<evidence type="ECO:0000313" key="2">
    <source>
        <dbReference type="Proteomes" id="UP001151699"/>
    </source>
</evidence>
<dbReference type="Proteomes" id="UP001151699">
    <property type="component" value="Chromosome X"/>
</dbReference>
<dbReference type="EMBL" id="WJQU01000003">
    <property type="protein sequence ID" value="KAJ6639413.1"/>
    <property type="molecule type" value="Genomic_DNA"/>
</dbReference>
<name>A0A9Q0MWU8_9DIPT</name>
<organism evidence="1 2">
    <name type="scientific">Pseudolycoriella hygida</name>
    <dbReference type="NCBI Taxonomy" id="35572"/>
    <lineage>
        <taxon>Eukaryota</taxon>
        <taxon>Metazoa</taxon>
        <taxon>Ecdysozoa</taxon>
        <taxon>Arthropoda</taxon>
        <taxon>Hexapoda</taxon>
        <taxon>Insecta</taxon>
        <taxon>Pterygota</taxon>
        <taxon>Neoptera</taxon>
        <taxon>Endopterygota</taxon>
        <taxon>Diptera</taxon>
        <taxon>Nematocera</taxon>
        <taxon>Sciaroidea</taxon>
        <taxon>Sciaridae</taxon>
        <taxon>Pseudolycoriella</taxon>
    </lineage>
</organism>
<reference evidence="1" key="1">
    <citation type="submission" date="2022-07" db="EMBL/GenBank/DDBJ databases">
        <authorList>
            <person name="Trinca V."/>
            <person name="Uliana J.V.C."/>
            <person name="Torres T.T."/>
            <person name="Ward R.J."/>
            <person name="Monesi N."/>
        </authorList>
    </citation>
    <scope>NUCLEOTIDE SEQUENCE</scope>
    <source>
        <strain evidence="1">HSMRA1968</strain>
        <tissue evidence="1">Whole embryos</tissue>
    </source>
</reference>
<evidence type="ECO:0000313" key="1">
    <source>
        <dbReference type="EMBL" id="KAJ6639413.1"/>
    </source>
</evidence>